<reference evidence="1 2" key="2">
    <citation type="submission" date="2018-11" db="EMBL/GenBank/DDBJ databases">
        <authorList>
            <consortium name="Pathogen Informatics"/>
        </authorList>
    </citation>
    <scope>NUCLEOTIDE SEQUENCE [LARGE SCALE GENOMIC DNA]</scope>
    <source>
        <strain evidence="1 2">Egypt</strain>
    </source>
</reference>
<dbReference type="AlphaFoldDB" id="A0A183A0H8"/>
<keyword evidence="2" id="KW-1185">Reference proteome</keyword>
<evidence type="ECO:0000313" key="3">
    <source>
        <dbReference type="WBParaSite" id="ECPE_0000046301-mRNA-1"/>
    </source>
</evidence>
<name>A0A183A0H8_9TREM</name>
<dbReference type="EMBL" id="UZAN01001542">
    <property type="protein sequence ID" value="VDP22982.1"/>
    <property type="molecule type" value="Genomic_DNA"/>
</dbReference>
<gene>
    <name evidence="1" type="ORF">ECPE_LOCUS463</name>
</gene>
<dbReference type="WBParaSite" id="ECPE_0000046301-mRNA-1">
    <property type="protein sequence ID" value="ECPE_0000046301-mRNA-1"/>
    <property type="gene ID" value="ECPE_0000046301"/>
</dbReference>
<proteinExistence type="predicted"/>
<organism evidence="3">
    <name type="scientific">Echinostoma caproni</name>
    <dbReference type="NCBI Taxonomy" id="27848"/>
    <lineage>
        <taxon>Eukaryota</taxon>
        <taxon>Metazoa</taxon>
        <taxon>Spiralia</taxon>
        <taxon>Lophotrochozoa</taxon>
        <taxon>Platyhelminthes</taxon>
        <taxon>Trematoda</taxon>
        <taxon>Digenea</taxon>
        <taxon>Plagiorchiida</taxon>
        <taxon>Echinostomata</taxon>
        <taxon>Echinostomatoidea</taxon>
        <taxon>Echinostomatidae</taxon>
        <taxon>Echinostoma</taxon>
    </lineage>
</organism>
<protein>
    <submittedName>
        <fullName evidence="3">Ubiquitin-like domain-containing protein</fullName>
    </submittedName>
</protein>
<dbReference type="OrthoDB" id="6268404at2759"/>
<evidence type="ECO:0000313" key="1">
    <source>
        <dbReference type="EMBL" id="VDP22982.1"/>
    </source>
</evidence>
<sequence>MKAFVRLTTGDIVCETVDPDAVVVDTLKSILGDRLGPLPERIEFVIGSRKVKKDDQFRKYSDSIVPIFEATHAWRGVVCPEKMKAKDSEP</sequence>
<accession>A0A183A0H8</accession>
<dbReference type="Proteomes" id="UP000272942">
    <property type="component" value="Unassembled WGS sequence"/>
</dbReference>
<reference evidence="3" key="1">
    <citation type="submission" date="2016-06" db="UniProtKB">
        <authorList>
            <consortium name="WormBaseParasite"/>
        </authorList>
    </citation>
    <scope>IDENTIFICATION</scope>
</reference>
<evidence type="ECO:0000313" key="2">
    <source>
        <dbReference type="Proteomes" id="UP000272942"/>
    </source>
</evidence>